<keyword evidence="4" id="KW-1185">Reference proteome</keyword>
<name>A0A5S3PB97_9RHOB</name>
<protein>
    <recommendedName>
        <fullName evidence="5">Transferrin-binding protein-like solute binding protein</fullName>
    </recommendedName>
</protein>
<evidence type="ECO:0000256" key="2">
    <source>
        <dbReference type="SAM" id="SignalP"/>
    </source>
</evidence>
<feature type="signal peptide" evidence="2">
    <location>
        <begin position="1"/>
        <end position="27"/>
    </location>
</feature>
<proteinExistence type="predicted"/>
<feature type="region of interest" description="Disordered" evidence="1">
    <location>
        <begin position="23"/>
        <end position="62"/>
    </location>
</feature>
<dbReference type="EMBL" id="VANS01000005">
    <property type="protein sequence ID" value="TMM50874.1"/>
    <property type="molecule type" value="Genomic_DNA"/>
</dbReference>
<evidence type="ECO:0000313" key="4">
    <source>
        <dbReference type="Proteomes" id="UP000309550"/>
    </source>
</evidence>
<dbReference type="OrthoDB" id="7739218at2"/>
<keyword evidence="2" id="KW-0732">Signal</keyword>
<dbReference type="AlphaFoldDB" id="A0A5S3PB97"/>
<organism evidence="3 4">
    <name type="scientific">Sulfitobacter sabulilitoris</name>
    <dbReference type="NCBI Taxonomy" id="2562655"/>
    <lineage>
        <taxon>Bacteria</taxon>
        <taxon>Pseudomonadati</taxon>
        <taxon>Pseudomonadota</taxon>
        <taxon>Alphaproteobacteria</taxon>
        <taxon>Rhodobacterales</taxon>
        <taxon>Roseobacteraceae</taxon>
        <taxon>Sulfitobacter</taxon>
    </lineage>
</organism>
<evidence type="ECO:0000256" key="1">
    <source>
        <dbReference type="SAM" id="MobiDB-lite"/>
    </source>
</evidence>
<accession>A0A5S3PB97</accession>
<feature type="compositionally biased region" description="Low complexity" evidence="1">
    <location>
        <begin position="36"/>
        <end position="58"/>
    </location>
</feature>
<evidence type="ECO:0008006" key="5">
    <source>
        <dbReference type="Google" id="ProtNLM"/>
    </source>
</evidence>
<dbReference type="RefSeq" id="WP_138663446.1">
    <property type="nucleotide sequence ID" value="NZ_VANS01000005.1"/>
</dbReference>
<feature type="chain" id="PRO_5024426375" description="Transferrin-binding protein-like solute binding protein" evidence="2">
    <location>
        <begin position="28"/>
        <end position="363"/>
    </location>
</feature>
<gene>
    <name evidence="3" type="ORF">FDT80_16605</name>
</gene>
<evidence type="ECO:0000313" key="3">
    <source>
        <dbReference type="EMBL" id="TMM50874.1"/>
    </source>
</evidence>
<dbReference type="PROSITE" id="PS51257">
    <property type="entry name" value="PROKAR_LIPOPROTEIN"/>
    <property type="match status" value="1"/>
</dbReference>
<dbReference type="Proteomes" id="UP000309550">
    <property type="component" value="Unassembled WGS sequence"/>
</dbReference>
<reference evidence="3 4" key="1">
    <citation type="submission" date="2019-05" db="EMBL/GenBank/DDBJ databases">
        <title>Sulfitobacter sabulilitoris sp. nov., isolated from a marine sand.</title>
        <authorList>
            <person name="Yoon J.-H."/>
        </authorList>
    </citation>
    <scope>NUCLEOTIDE SEQUENCE [LARGE SCALE GENOMIC DNA]</scope>
    <source>
        <strain evidence="3 4">HSMS-29</strain>
    </source>
</reference>
<sequence>MTRFYLSVAALAIVAACSGGNPFEDNAEEPSGGGETPTTGTPTTGTPITGEGLPPGTTSPTAELGIFRSEARSEEDATNGNGFANEIRYNAANDTFEVNNLAFDGGNVYQRGNPVGSLGPYSVYEADQQFPDSVTADPINQFTHRAIYGVSRDSNAAGVPNTRFAIVRTGAYVPYGFGGFIYQREGGVTLPETGQAQFRGKTAGLRDFDGAGGLQYSTSDIEIAVDFNDFDQVTGGRGDGVKGTLSNRRVFDINGNDITSQVVGNINSENTASLSSLPNAFFTVGPNVLDNNGEIVGELTSTFVNDQNVAVNYEEGKYYAIISGDTPNEIVGILVTTNTAEFQGVTVRDTSGFIVYRDTAQLP</sequence>
<comment type="caution">
    <text evidence="3">The sequence shown here is derived from an EMBL/GenBank/DDBJ whole genome shotgun (WGS) entry which is preliminary data.</text>
</comment>